<dbReference type="Gene3D" id="1.25.40.120">
    <property type="entry name" value="Protein prenylyltransferase"/>
    <property type="match status" value="1"/>
</dbReference>
<organism evidence="5 6">
    <name type="scientific">Stylophora pistillata</name>
    <name type="common">Smooth cauliflower coral</name>
    <dbReference type="NCBI Taxonomy" id="50429"/>
    <lineage>
        <taxon>Eukaryota</taxon>
        <taxon>Metazoa</taxon>
        <taxon>Cnidaria</taxon>
        <taxon>Anthozoa</taxon>
        <taxon>Hexacorallia</taxon>
        <taxon>Scleractinia</taxon>
        <taxon>Astrocoeniina</taxon>
        <taxon>Pocilloporidae</taxon>
        <taxon>Stylophora</taxon>
    </lineage>
</organism>
<sequence length="428" mass="49393">MAATCCTELGKKYFCCLNEAFITDPEIDEVDVIPCLDCYGKQNKETENPIVLVNHKLGIKSSCLRPLFLFAYEKLLGRRRERKRDYSLSVTETVQLSRAVLLVNAECYTVWNIRKELISAGILSLEDDIKFSALVLSKHPRSAETFAHRRWTIGQLEKHKGQNEFVHCCLRSELAISLRAAESYADNYTAWSHRSWLVERFMKDMKKRLFCELQVMRKWTERHISDNCGFHHKQVLLKYLKNVCSNSEVIHLLLSELEFTSDLILTFPGHEVVWYHRRFVYYFWNQFCTAGTSLGTLQEVSGSLKIGDDNSSENCNRTSRSPSSTIPSLFDLASASFNLLRELKFGFNSWTSVTKELTNDRFVPLSTPSELRFCNDVITRCQSEVQRRCASNYKQWLLLQSKYSANDCNVARSSSGEAATESWQEMFV</sequence>
<dbReference type="STRING" id="50429.A0A2B4SRQ7"/>
<dbReference type="PANTHER" id="PTHR11129">
    <property type="entry name" value="PROTEIN FARNESYLTRANSFERASE ALPHA SUBUNIT/RAB GERANYLGERANYL TRANSFERASE ALPHA SUBUNIT"/>
    <property type="match status" value="1"/>
</dbReference>
<keyword evidence="4" id="KW-0677">Repeat</keyword>
<evidence type="ECO:0000256" key="2">
    <source>
        <dbReference type="ARBA" id="ARBA00022602"/>
    </source>
</evidence>
<comment type="caution">
    <text evidence="5">The sequence shown here is derived from an EMBL/GenBank/DDBJ whole genome shotgun (WGS) entry which is preliminary data.</text>
</comment>
<reference evidence="6" key="1">
    <citation type="journal article" date="2017" name="bioRxiv">
        <title>Comparative analysis of the genomes of Stylophora pistillata and Acropora digitifera provides evidence for extensive differences between species of corals.</title>
        <authorList>
            <person name="Voolstra C.R."/>
            <person name="Li Y."/>
            <person name="Liew Y.J."/>
            <person name="Baumgarten S."/>
            <person name="Zoccola D."/>
            <person name="Flot J.-F."/>
            <person name="Tambutte S."/>
            <person name="Allemand D."/>
            <person name="Aranda M."/>
        </authorList>
    </citation>
    <scope>NUCLEOTIDE SEQUENCE [LARGE SCALE GENOMIC DNA]</scope>
</reference>
<keyword evidence="3 5" id="KW-0808">Transferase</keyword>
<evidence type="ECO:0000313" key="5">
    <source>
        <dbReference type="EMBL" id="PFX31763.1"/>
    </source>
</evidence>
<dbReference type="GO" id="GO:0008318">
    <property type="term" value="F:protein prenyltransferase activity"/>
    <property type="evidence" value="ECO:0007669"/>
    <property type="project" value="InterPro"/>
</dbReference>
<dbReference type="Proteomes" id="UP000225706">
    <property type="component" value="Unassembled WGS sequence"/>
</dbReference>
<dbReference type="Pfam" id="PF01239">
    <property type="entry name" value="PPTA"/>
    <property type="match status" value="4"/>
</dbReference>
<evidence type="ECO:0000256" key="1">
    <source>
        <dbReference type="ARBA" id="ARBA00006734"/>
    </source>
</evidence>
<dbReference type="PANTHER" id="PTHR11129:SF3">
    <property type="entry name" value="PROTEIN PRENYLTRANSFERASE ALPHA SUBUNIT REPEAT-CONTAINING PROTEIN 1"/>
    <property type="match status" value="1"/>
</dbReference>
<gene>
    <name evidence="5" type="primary">ptar1</name>
    <name evidence="5" type="ORF">AWC38_SpisGene3368</name>
</gene>
<evidence type="ECO:0000256" key="4">
    <source>
        <dbReference type="ARBA" id="ARBA00022737"/>
    </source>
</evidence>
<keyword evidence="2" id="KW-0637">Prenyltransferase</keyword>
<dbReference type="GO" id="GO:0005737">
    <property type="term" value="C:cytoplasm"/>
    <property type="evidence" value="ECO:0007669"/>
    <property type="project" value="TreeGrafter"/>
</dbReference>
<dbReference type="AlphaFoldDB" id="A0A2B4SRQ7"/>
<name>A0A2B4SRQ7_STYPI</name>
<evidence type="ECO:0000313" key="6">
    <source>
        <dbReference type="Proteomes" id="UP000225706"/>
    </source>
</evidence>
<evidence type="ECO:0000256" key="3">
    <source>
        <dbReference type="ARBA" id="ARBA00022679"/>
    </source>
</evidence>
<comment type="similarity">
    <text evidence="1">Belongs to the protein prenyltransferase subunit alpha family.</text>
</comment>
<keyword evidence="6" id="KW-1185">Reference proteome</keyword>
<dbReference type="InterPro" id="IPR002088">
    <property type="entry name" value="Prenyl_trans_a"/>
</dbReference>
<proteinExistence type="inferred from homology"/>
<dbReference type="SUPFAM" id="SSF48439">
    <property type="entry name" value="Protein prenylyltransferase"/>
    <property type="match status" value="1"/>
</dbReference>
<dbReference type="OrthoDB" id="5358702at2759"/>
<dbReference type="PROSITE" id="PS51147">
    <property type="entry name" value="PFTA"/>
    <property type="match status" value="2"/>
</dbReference>
<accession>A0A2B4SRQ7</accession>
<dbReference type="EMBL" id="LSMT01000031">
    <property type="protein sequence ID" value="PFX31763.1"/>
    <property type="molecule type" value="Genomic_DNA"/>
</dbReference>
<protein>
    <submittedName>
        <fullName evidence="5">Protein prenyltransferase alpha subunit repeat-containing protein 1</fullName>
    </submittedName>
</protein>